<dbReference type="AlphaFoldDB" id="A0AA88E0S7"/>
<organism evidence="1 2">
    <name type="scientific">Ficus carica</name>
    <name type="common">Common fig</name>
    <dbReference type="NCBI Taxonomy" id="3494"/>
    <lineage>
        <taxon>Eukaryota</taxon>
        <taxon>Viridiplantae</taxon>
        <taxon>Streptophyta</taxon>
        <taxon>Embryophyta</taxon>
        <taxon>Tracheophyta</taxon>
        <taxon>Spermatophyta</taxon>
        <taxon>Magnoliopsida</taxon>
        <taxon>eudicotyledons</taxon>
        <taxon>Gunneridae</taxon>
        <taxon>Pentapetalae</taxon>
        <taxon>rosids</taxon>
        <taxon>fabids</taxon>
        <taxon>Rosales</taxon>
        <taxon>Moraceae</taxon>
        <taxon>Ficeae</taxon>
        <taxon>Ficus</taxon>
    </lineage>
</organism>
<name>A0AA88E0S7_FICCA</name>
<evidence type="ECO:0000313" key="1">
    <source>
        <dbReference type="EMBL" id="GMN65694.1"/>
    </source>
</evidence>
<keyword evidence="2" id="KW-1185">Reference proteome</keyword>
<accession>A0AA88E0S7</accession>
<protein>
    <submittedName>
        <fullName evidence="1">Uncharacterized protein</fullName>
    </submittedName>
</protein>
<comment type="caution">
    <text evidence="1">The sequence shown here is derived from an EMBL/GenBank/DDBJ whole genome shotgun (WGS) entry which is preliminary data.</text>
</comment>
<dbReference type="Proteomes" id="UP001187192">
    <property type="component" value="Unassembled WGS sequence"/>
</dbReference>
<reference evidence="1" key="1">
    <citation type="submission" date="2023-07" db="EMBL/GenBank/DDBJ databases">
        <title>draft genome sequence of fig (Ficus carica).</title>
        <authorList>
            <person name="Takahashi T."/>
            <person name="Nishimura K."/>
        </authorList>
    </citation>
    <scope>NUCLEOTIDE SEQUENCE</scope>
</reference>
<proteinExistence type="predicted"/>
<sequence length="57" mass="6200">MRSLTWEARHDVSPPTRCLLECWFGYSLVVVKLADKTGGGGQGMAASEGIQSYLVLN</sequence>
<dbReference type="EMBL" id="BTGU01000255">
    <property type="protein sequence ID" value="GMN65694.1"/>
    <property type="molecule type" value="Genomic_DNA"/>
</dbReference>
<evidence type="ECO:0000313" key="2">
    <source>
        <dbReference type="Proteomes" id="UP001187192"/>
    </source>
</evidence>
<gene>
    <name evidence="1" type="ORF">TIFTF001_034772</name>
</gene>